<keyword evidence="3 6" id="KW-0812">Transmembrane</keyword>
<evidence type="ECO:0000256" key="1">
    <source>
        <dbReference type="ARBA" id="ARBA00004651"/>
    </source>
</evidence>
<name>A0A518E543_9BACT</name>
<dbReference type="OrthoDB" id="212987at2"/>
<evidence type="ECO:0000256" key="4">
    <source>
        <dbReference type="ARBA" id="ARBA00022989"/>
    </source>
</evidence>
<sequence length="318" mass="34523">MYVAVLTAGAFFSIFLLLFILGRLVFGIGRNDTEAAIGSKRPLVLGGITEAFAGVLPVTQSKRDSLQADLTRAGYHHRKALAEFLGMRNAAATGWVIFIAAAIVLTTQPGENFSTQFAIFGAVVLLIIFTLPKLTLSALATGRCSRIEYALPDALDMINMMVTGGLPLRRAVERVSAELKTTHPDLACELAIVDHQTEAGSLQQALREFAKRIDAPDVIALASMVQHADRLGGNVAGALRDFSDGVRRTRRQRAEERGNKASVKILFPIVLCLTPPIYVLLLGPGILEMRNFFVKENKTNGMFMQTPDASSLDNLPSR</sequence>
<feature type="transmembrane region" description="Helical" evidence="6">
    <location>
        <begin position="117"/>
        <end position="136"/>
    </location>
</feature>
<dbReference type="EMBL" id="CP036433">
    <property type="protein sequence ID" value="QDU99204.1"/>
    <property type="molecule type" value="Genomic_DNA"/>
</dbReference>
<dbReference type="Pfam" id="PF00482">
    <property type="entry name" value="T2SSF"/>
    <property type="match status" value="1"/>
</dbReference>
<keyword evidence="5 6" id="KW-0472">Membrane</keyword>
<protein>
    <submittedName>
        <fullName evidence="8">Bacterial type II secretion system protein F domain protein</fullName>
    </submittedName>
</protein>
<feature type="transmembrane region" description="Helical" evidence="6">
    <location>
        <begin position="265"/>
        <end position="287"/>
    </location>
</feature>
<accession>A0A518E543</accession>
<dbReference type="InterPro" id="IPR018076">
    <property type="entry name" value="T2SS_GspF_dom"/>
</dbReference>
<dbReference type="KEGG" id="lcre:Pla8534_71170"/>
<evidence type="ECO:0000313" key="8">
    <source>
        <dbReference type="EMBL" id="QDU99204.1"/>
    </source>
</evidence>
<evidence type="ECO:0000259" key="7">
    <source>
        <dbReference type="Pfam" id="PF00482"/>
    </source>
</evidence>
<evidence type="ECO:0000256" key="3">
    <source>
        <dbReference type="ARBA" id="ARBA00022692"/>
    </source>
</evidence>
<dbReference type="PANTHER" id="PTHR35007:SF2">
    <property type="entry name" value="PILUS ASSEMBLE PROTEIN"/>
    <property type="match status" value="1"/>
</dbReference>
<feature type="transmembrane region" description="Helical" evidence="6">
    <location>
        <begin position="80"/>
        <end position="105"/>
    </location>
</feature>
<dbReference type="AlphaFoldDB" id="A0A518E543"/>
<dbReference type="RefSeq" id="WP_145059046.1">
    <property type="nucleotide sequence ID" value="NZ_CP036433.1"/>
</dbReference>
<evidence type="ECO:0000256" key="5">
    <source>
        <dbReference type="ARBA" id="ARBA00023136"/>
    </source>
</evidence>
<feature type="domain" description="Type II secretion system protein GspF" evidence="7">
    <location>
        <begin position="155"/>
        <end position="282"/>
    </location>
</feature>
<keyword evidence="2" id="KW-1003">Cell membrane</keyword>
<evidence type="ECO:0000313" key="9">
    <source>
        <dbReference type="Proteomes" id="UP000317648"/>
    </source>
</evidence>
<proteinExistence type="predicted"/>
<evidence type="ECO:0000256" key="6">
    <source>
        <dbReference type="SAM" id="Phobius"/>
    </source>
</evidence>
<keyword evidence="9" id="KW-1185">Reference proteome</keyword>
<comment type="subcellular location">
    <subcellularLocation>
        <location evidence="1">Cell membrane</location>
        <topology evidence="1">Multi-pass membrane protein</topology>
    </subcellularLocation>
</comment>
<dbReference type="GO" id="GO:0005886">
    <property type="term" value="C:plasma membrane"/>
    <property type="evidence" value="ECO:0007669"/>
    <property type="project" value="UniProtKB-SubCell"/>
</dbReference>
<keyword evidence="4 6" id="KW-1133">Transmembrane helix</keyword>
<dbReference type="PANTHER" id="PTHR35007">
    <property type="entry name" value="INTEGRAL MEMBRANE PROTEIN-RELATED"/>
    <property type="match status" value="1"/>
</dbReference>
<gene>
    <name evidence="8" type="ORF">Pla8534_71170</name>
</gene>
<dbReference type="Proteomes" id="UP000317648">
    <property type="component" value="Chromosome"/>
</dbReference>
<organism evidence="8 9">
    <name type="scientific">Lignipirellula cremea</name>
    <dbReference type="NCBI Taxonomy" id="2528010"/>
    <lineage>
        <taxon>Bacteria</taxon>
        <taxon>Pseudomonadati</taxon>
        <taxon>Planctomycetota</taxon>
        <taxon>Planctomycetia</taxon>
        <taxon>Pirellulales</taxon>
        <taxon>Pirellulaceae</taxon>
        <taxon>Lignipirellula</taxon>
    </lineage>
</organism>
<reference evidence="8 9" key="1">
    <citation type="submission" date="2019-02" db="EMBL/GenBank/DDBJ databases">
        <title>Deep-cultivation of Planctomycetes and their phenomic and genomic characterization uncovers novel biology.</title>
        <authorList>
            <person name="Wiegand S."/>
            <person name="Jogler M."/>
            <person name="Boedeker C."/>
            <person name="Pinto D."/>
            <person name="Vollmers J."/>
            <person name="Rivas-Marin E."/>
            <person name="Kohn T."/>
            <person name="Peeters S.H."/>
            <person name="Heuer A."/>
            <person name="Rast P."/>
            <person name="Oberbeckmann S."/>
            <person name="Bunk B."/>
            <person name="Jeske O."/>
            <person name="Meyerdierks A."/>
            <person name="Storesund J.E."/>
            <person name="Kallscheuer N."/>
            <person name="Luecker S."/>
            <person name="Lage O.M."/>
            <person name="Pohl T."/>
            <person name="Merkel B.J."/>
            <person name="Hornburger P."/>
            <person name="Mueller R.-W."/>
            <person name="Bruemmer F."/>
            <person name="Labrenz M."/>
            <person name="Spormann A.M."/>
            <person name="Op den Camp H."/>
            <person name="Overmann J."/>
            <person name="Amann R."/>
            <person name="Jetten M.S.M."/>
            <person name="Mascher T."/>
            <person name="Medema M.H."/>
            <person name="Devos D.P."/>
            <person name="Kaster A.-K."/>
            <person name="Ovreas L."/>
            <person name="Rohde M."/>
            <person name="Galperin M.Y."/>
            <person name="Jogler C."/>
        </authorList>
    </citation>
    <scope>NUCLEOTIDE SEQUENCE [LARGE SCALE GENOMIC DNA]</scope>
    <source>
        <strain evidence="8 9">Pla85_3_4</strain>
    </source>
</reference>
<evidence type="ECO:0000256" key="2">
    <source>
        <dbReference type="ARBA" id="ARBA00022475"/>
    </source>
</evidence>